<organism evidence="1 2">
    <name type="scientific">Colletotrichum asianum</name>
    <dbReference type="NCBI Taxonomy" id="702518"/>
    <lineage>
        <taxon>Eukaryota</taxon>
        <taxon>Fungi</taxon>
        <taxon>Dikarya</taxon>
        <taxon>Ascomycota</taxon>
        <taxon>Pezizomycotina</taxon>
        <taxon>Sordariomycetes</taxon>
        <taxon>Hypocreomycetidae</taxon>
        <taxon>Glomerellales</taxon>
        <taxon>Glomerellaceae</taxon>
        <taxon>Colletotrichum</taxon>
        <taxon>Colletotrichum gloeosporioides species complex</taxon>
    </lineage>
</organism>
<dbReference type="Proteomes" id="UP000434172">
    <property type="component" value="Unassembled WGS sequence"/>
</dbReference>
<dbReference type="CDD" id="cd12148">
    <property type="entry name" value="fungal_TF_MHR"/>
    <property type="match status" value="1"/>
</dbReference>
<keyword evidence="2" id="KW-1185">Reference proteome</keyword>
<evidence type="ECO:0000313" key="1">
    <source>
        <dbReference type="EMBL" id="KAF0318941.1"/>
    </source>
</evidence>
<comment type="caution">
    <text evidence="1">The sequence shown here is derived from an EMBL/GenBank/DDBJ whole genome shotgun (WGS) entry which is preliminary data.</text>
</comment>
<accession>A0A8H3ZMA0</accession>
<protein>
    <submittedName>
        <fullName evidence="1">Fungal specific transcription factor domain-containing protein</fullName>
    </submittedName>
</protein>
<dbReference type="OrthoDB" id="2399539at2759"/>
<dbReference type="AlphaFoldDB" id="A0A8H3ZMA0"/>
<name>A0A8H3ZMA0_9PEZI</name>
<evidence type="ECO:0000313" key="2">
    <source>
        <dbReference type="Proteomes" id="UP000434172"/>
    </source>
</evidence>
<gene>
    <name evidence="1" type="ORF">GQ607_013900</name>
</gene>
<dbReference type="EMBL" id="WOWK01000103">
    <property type="protein sequence ID" value="KAF0318941.1"/>
    <property type="molecule type" value="Genomic_DNA"/>
</dbReference>
<proteinExistence type="predicted"/>
<reference evidence="1 2" key="1">
    <citation type="submission" date="2019-12" db="EMBL/GenBank/DDBJ databases">
        <title>A genome sequence resource for the geographically widespread anthracnose pathogen Colletotrichum asianum.</title>
        <authorList>
            <person name="Meng Y."/>
        </authorList>
    </citation>
    <scope>NUCLEOTIDE SEQUENCE [LARGE SCALE GENOMIC DNA]</scope>
    <source>
        <strain evidence="1 2">ICMP 18580</strain>
    </source>
</reference>
<sequence length="349" mass="39222">MHGALNEEPSRPKAGQSRPAHHDSHALLLFRNFHHYLLEWRQKAPYSESPVSLYEAEEYYDLLFQETRLRLLRSVIEKLSASSGKITQHLQDHCLQSACSIILAFESLQKREFVTYSLTHTHTIFVASLVIAFVINARALDRADCHSTFDTEIEHWVPDLTQDCYPTIESAWEAIEKASDILGWLARNMSEVEVYASFFLTVKRDLEKYRFAAPDTDTNNEACRVFGESQMEAQLQSSVVRPPSGNETLSCGLQSIEHGFGMEHDRGHLDEESLQGRPGMTGALGNAQNFFTFTSESASINDSGGVAFGHFSWPFEDVSGLDGIEADLSGYIWDAAFPWQTSTSEIADI</sequence>